<proteinExistence type="predicted"/>
<dbReference type="EMBL" id="AAYG02000015">
    <property type="protein sequence ID" value="EDN77690.1"/>
    <property type="molecule type" value="Genomic_DNA"/>
</dbReference>
<protein>
    <submittedName>
        <fullName evidence="1">Uncharacterized protein</fullName>
    </submittedName>
</protein>
<dbReference type="Proteomes" id="UP000004410">
    <property type="component" value="Unassembled WGS sequence"/>
</dbReference>
<dbReference type="PaxDb" id="411470-RUMGNA_01999"/>
<gene>
    <name evidence="1" type="ORF">RUMGNA_01999</name>
</gene>
<dbReference type="AlphaFoldDB" id="A7B371"/>
<sequence length="49" mass="5454">MIAENVTVRINHQPKNKKMSGPFRSALLFGNILIPCYQKTKTGGMSCTE</sequence>
<reference evidence="1 2" key="1">
    <citation type="submission" date="2007-04" db="EMBL/GenBank/DDBJ databases">
        <authorList>
            <person name="Fulton L."/>
            <person name="Clifton S."/>
            <person name="Fulton B."/>
            <person name="Xu J."/>
            <person name="Minx P."/>
            <person name="Pepin K.H."/>
            <person name="Johnson M."/>
            <person name="Thiruvilangam P."/>
            <person name="Bhonagiri V."/>
            <person name="Nash W.E."/>
            <person name="Mardis E.R."/>
            <person name="Wilson R.K."/>
        </authorList>
    </citation>
    <scope>NUCLEOTIDE SEQUENCE [LARGE SCALE GENOMIC DNA]</scope>
    <source>
        <strain evidence="1 2">ATCC 29149</strain>
    </source>
</reference>
<evidence type="ECO:0000313" key="1">
    <source>
        <dbReference type="EMBL" id="EDN77690.1"/>
    </source>
</evidence>
<comment type="caution">
    <text evidence="1">The sequence shown here is derived from an EMBL/GenBank/DDBJ whole genome shotgun (WGS) entry which is preliminary data.</text>
</comment>
<organism evidence="1 2">
    <name type="scientific">Mediterraneibacter gnavus (strain ATCC 29149 / DSM 114966 / JCM 6515 / VPI C7-9)</name>
    <name type="common">Ruminococcus gnavus</name>
    <dbReference type="NCBI Taxonomy" id="411470"/>
    <lineage>
        <taxon>Bacteria</taxon>
        <taxon>Bacillati</taxon>
        <taxon>Bacillota</taxon>
        <taxon>Clostridia</taxon>
        <taxon>Lachnospirales</taxon>
        <taxon>Lachnospiraceae</taxon>
        <taxon>Mediterraneibacter</taxon>
    </lineage>
</organism>
<name>A7B371_MEDG7</name>
<accession>A7B371</accession>
<reference evidence="1 2" key="2">
    <citation type="submission" date="2007-06" db="EMBL/GenBank/DDBJ databases">
        <title>Draft genome sequence of Ruminococcus gnavus (ATCC 29149).</title>
        <authorList>
            <person name="Sudarsanam P."/>
            <person name="Ley R."/>
            <person name="Guruge J."/>
            <person name="Turnbaugh P.J."/>
            <person name="Mahowald M."/>
            <person name="Liep D."/>
            <person name="Gordon J."/>
        </authorList>
    </citation>
    <scope>NUCLEOTIDE SEQUENCE [LARGE SCALE GENOMIC DNA]</scope>
    <source>
        <strain evidence="1 2">ATCC 29149</strain>
    </source>
</reference>
<evidence type="ECO:0000313" key="2">
    <source>
        <dbReference type="Proteomes" id="UP000004410"/>
    </source>
</evidence>